<dbReference type="EMBL" id="ML992668">
    <property type="protein sequence ID" value="KAF2214330.1"/>
    <property type="molecule type" value="Genomic_DNA"/>
</dbReference>
<keyword evidence="4" id="KW-1185">Reference proteome</keyword>
<dbReference type="GO" id="GO:0016491">
    <property type="term" value="F:oxidoreductase activity"/>
    <property type="evidence" value="ECO:0007669"/>
    <property type="project" value="UniProtKB-KW"/>
</dbReference>
<proteinExistence type="inferred from homology"/>
<dbReference type="AlphaFoldDB" id="A0A6A6FLV4"/>
<sequence length="304" mass="34500">MPHATAAPESSIESVMNYHYEPAPGEDIKIPYVNTAGSKRIKHTPQRVRITDLRTTDNHFTVDENGFQFLKYPGPVGTKHESFSNDAIITDAIFNEARELIKNTTGATHVYAMSHMLRRDPALAVVDIPEDVPDEAEYRSTNVPAMQVHIDHTNRSADTLLECLTIPEAEYVRSKAANCRWAVINLWKPLKTVTRQPLAVCDATTVPESDLRGYTMRVRPEVSPDSTERNVEIWHVMANPEHKWYWPSAMEPNEALLIKCFDSKLDGRARWAPHSAFNLPDDQGAPRESIEIRCLVLWEDQSKE</sequence>
<comment type="similarity">
    <text evidence="2">Belongs to the asaB hydroxylase/desaturase family.</text>
</comment>
<dbReference type="PANTHER" id="PTHR34598:SF3">
    <property type="entry name" value="OXIDOREDUCTASE AN1597"/>
    <property type="match status" value="1"/>
</dbReference>
<evidence type="ECO:0000256" key="1">
    <source>
        <dbReference type="ARBA" id="ARBA00023002"/>
    </source>
</evidence>
<organism evidence="3 4">
    <name type="scientific">Cercospora zeae-maydis SCOH1-5</name>
    <dbReference type="NCBI Taxonomy" id="717836"/>
    <lineage>
        <taxon>Eukaryota</taxon>
        <taxon>Fungi</taxon>
        <taxon>Dikarya</taxon>
        <taxon>Ascomycota</taxon>
        <taxon>Pezizomycotina</taxon>
        <taxon>Dothideomycetes</taxon>
        <taxon>Dothideomycetidae</taxon>
        <taxon>Mycosphaerellales</taxon>
        <taxon>Mycosphaerellaceae</taxon>
        <taxon>Cercospora</taxon>
    </lineage>
</organism>
<dbReference type="OrthoDB" id="412788at2759"/>
<name>A0A6A6FLV4_9PEZI</name>
<dbReference type="PANTHER" id="PTHR34598">
    <property type="entry name" value="BLL6449 PROTEIN"/>
    <property type="match status" value="1"/>
</dbReference>
<reference evidence="3" key="1">
    <citation type="journal article" date="2020" name="Stud. Mycol.">
        <title>101 Dothideomycetes genomes: a test case for predicting lifestyles and emergence of pathogens.</title>
        <authorList>
            <person name="Haridas S."/>
            <person name="Albert R."/>
            <person name="Binder M."/>
            <person name="Bloem J."/>
            <person name="Labutti K."/>
            <person name="Salamov A."/>
            <person name="Andreopoulos B."/>
            <person name="Baker S."/>
            <person name="Barry K."/>
            <person name="Bills G."/>
            <person name="Bluhm B."/>
            <person name="Cannon C."/>
            <person name="Castanera R."/>
            <person name="Culley D."/>
            <person name="Daum C."/>
            <person name="Ezra D."/>
            <person name="Gonzalez J."/>
            <person name="Henrissat B."/>
            <person name="Kuo A."/>
            <person name="Liang C."/>
            <person name="Lipzen A."/>
            <person name="Lutzoni F."/>
            <person name="Magnuson J."/>
            <person name="Mondo S."/>
            <person name="Nolan M."/>
            <person name="Ohm R."/>
            <person name="Pangilinan J."/>
            <person name="Park H.-J."/>
            <person name="Ramirez L."/>
            <person name="Alfaro M."/>
            <person name="Sun H."/>
            <person name="Tritt A."/>
            <person name="Yoshinaga Y."/>
            <person name="Zwiers L.-H."/>
            <person name="Turgeon B."/>
            <person name="Goodwin S."/>
            <person name="Spatafora J."/>
            <person name="Crous P."/>
            <person name="Grigoriev I."/>
        </authorList>
    </citation>
    <scope>NUCLEOTIDE SEQUENCE</scope>
    <source>
        <strain evidence="3">SCOH1-5</strain>
    </source>
</reference>
<dbReference type="NCBIfam" id="NF041278">
    <property type="entry name" value="CmcJ_NvfI_EfuI"/>
    <property type="match status" value="1"/>
</dbReference>
<evidence type="ECO:0000313" key="3">
    <source>
        <dbReference type="EMBL" id="KAF2214330.1"/>
    </source>
</evidence>
<dbReference type="InterPro" id="IPR044053">
    <property type="entry name" value="AsaB-like"/>
</dbReference>
<evidence type="ECO:0008006" key="5">
    <source>
        <dbReference type="Google" id="ProtNLM"/>
    </source>
</evidence>
<evidence type="ECO:0000313" key="4">
    <source>
        <dbReference type="Proteomes" id="UP000799539"/>
    </source>
</evidence>
<dbReference type="Proteomes" id="UP000799539">
    <property type="component" value="Unassembled WGS sequence"/>
</dbReference>
<accession>A0A6A6FLV4</accession>
<keyword evidence="1" id="KW-0560">Oxidoreductase</keyword>
<protein>
    <recommendedName>
        <fullName evidence="5">GA4 desaturase family protein</fullName>
    </recommendedName>
</protein>
<gene>
    <name evidence="3" type="ORF">CERZMDRAFT_37850</name>
</gene>
<evidence type="ECO:0000256" key="2">
    <source>
        <dbReference type="ARBA" id="ARBA00023604"/>
    </source>
</evidence>